<evidence type="ECO:0000256" key="8">
    <source>
        <dbReference type="ARBA" id="ARBA00022989"/>
    </source>
</evidence>
<keyword evidence="8 11" id="KW-1133">Transmembrane helix</keyword>
<dbReference type="PANTHER" id="PTHR45436:SF15">
    <property type="entry name" value="SENSOR HISTIDINE KINASE CUSS"/>
    <property type="match status" value="1"/>
</dbReference>
<name>A0A9D1UPU4_9FIRM</name>
<keyword evidence="6 11" id="KW-0812">Transmembrane</keyword>
<reference evidence="14" key="1">
    <citation type="journal article" date="2021" name="PeerJ">
        <title>Extensive microbial diversity within the chicken gut microbiome revealed by metagenomics and culture.</title>
        <authorList>
            <person name="Gilroy R."/>
            <person name="Ravi A."/>
            <person name="Getino M."/>
            <person name="Pursley I."/>
            <person name="Horton D.L."/>
            <person name="Alikhan N.F."/>
            <person name="Baker D."/>
            <person name="Gharbi K."/>
            <person name="Hall N."/>
            <person name="Watson M."/>
            <person name="Adriaenssens E.M."/>
            <person name="Foster-Nyarko E."/>
            <person name="Jarju S."/>
            <person name="Secka A."/>
            <person name="Antonio M."/>
            <person name="Oren A."/>
            <person name="Chaudhuri R.R."/>
            <person name="La Ragione R."/>
            <person name="Hildebrand F."/>
            <person name="Pallen M.J."/>
        </authorList>
    </citation>
    <scope>NUCLEOTIDE SEQUENCE</scope>
    <source>
        <strain evidence="14">ChiGjej6B6-1540</strain>
    </source>
</reference>
<evidence type="ECO:0000256" key="5">
    <source>
        <dbReference type="ARBA" id="ARBA00022679"/>
    </source>
</evidence>
<dbReference type="SUPFAM" id="SSF55874">
    <property type="entry name" value="ATPase domain of HSP90 chaperone/DNA topoisomerase II/histidine kinase"/>
    <property type="match status" value="1"/>
</dbReference>
<gene>
    <name evidence="14" type="ORF">H9868_08510</name>
</gene>
<dbReference type="Pfam" id="PF00672">
    <property type="entry name" value="HAMP"/>
    <property type="match status" value="1"/>
</dbReference>
<dbReference type="PANTHER" id="PTHR45436">
    <property type="entry name" value="SENSOR HISTIDINE KINASE YKOH"/>
    <property type="match status" value="1"/>
</dbReference>
<keyword evidence="9" id="KW-0902">Two-component regulatory system</keyword>
<dbReference type="InterPro" id="IPR003594">
    <property type="entry name" value="HATPase_dom"/>
</dbReference>
<dbReference type="PROSITE" id="PS50109">
    <property type="entry name" value="HIS_KIN"/>
    <property type="match status" value="1"/>
</dbReference>
<dbReference type="SUPFAM" id="SSF158472">
    <property type="entry name" value="HAMP domain-like"/>
    <property type="match status" value="1"/>
</dbReference>
<evidence type="ECO:0000256" key="1">
    <source>
        <dbReference type="ARBA" id="ARBA00000085"/>
    </source>
</evidence>
<keyword evidence="4" id="KW-0597">Phosphoprotein</keyword>
<feature type="domain" description="Histidine kinase" evidence="12">
    <location>
        <begin position="107"/>
        <end position="320"/>
    </location>
</feature>
<dbReference type="SMART" id="SM00304">
    <property type="entry name" value="HAMP"/>
    <property type="match status" value="1"/>
</dbReference>
<evidence type="ECO:0000313" key="15">
    <source>
        <dbReference type="Proteomes" id="UP000824192"/>
    </source>
</evidence>
<evidence type="ECO:0000313" key="14">
    <source>
        <dbReference type="EMBL" id="HIW94561.1"/>
    </source>
</evidence>
<keyword evidence="10 11" id="KW-0472">Membrane</keyword>
<reference evidence="14" key="2">
    <citation type="submission" date="2021-04" db="EMBL/GenBank/DDBJ databases">
        <authorList>
            <person name="Gilroy R."/>
        </authorList>
    </citation>
    <scope>NUCLEOTIDE SEQUENCE</scope>
    <source>
        <strain evidence="14">ChiGjej6B6-1540</strain>
    </source>
</reference>
<dbReference type="Gene3D" id="3.30.565.10">
    <property type="entry name" value="Histidine kinase-like ATPase, C-terminal domain"/>
    <property type="match status" value="1"/>
</dbReference>
<dbReference type="InterPro" id="IPR005467">
    <property type="entry name" value="His_kinase_dom"/>
</dbReference>
<evidence type="ECO:0000259" key="12">
    <source>
        <dbReference type="PROSITE" id="PS50109"/>
    </source>
</evidence>
<dbReference type="InterPro" id="IPR004358">
    <property type="entry name" value="Sig_transdc_His_kin-like_C"/>
</dbReference>
<evidence type="ECO:0000256" key="7">
    <source>
        <dbReference type="ARBA" id="ARBA00022777"/>
    </source>
</evidence>
<dbReference type="EMBL" id="DXGA01000183">
    <property type="protein sequence ID" value="HIW94561.1"/>
    <property type="molecule type" value="Genomic_DNA"/>
</dbReference>
<dbReference type="PRINTS" id="PR00344">
    <property type="entry name" value="BCTRLSENSOR"/>
</dbReference>
<evidence type="ECO:0000256" key="4">
    <source>
        <dbReference type="ARBA" id="ARBA00022553"/>
    </source>
</evidence>
<protein>
    <recommendedName>
        <fullName evidence="3">histidine kinase</fullName>
        <ecNumber evidence="3">2.7.13.3</ecNumber>
    </recommendedName>
</protein>
<dbReference type="CDD" id="cd00075">
    <property type="entry name" value="HATPase"/>
    <property type="match status" value="1"/>
</dbReference>
<dbReference type="SUPFAM" id="SSF47384">
    <property type="entry name" value="Homodimeric domain of signal transducing histidine kinase"/>
    <property type="match status" value="1"/>
</dbReference>
<comment type="caution">
    <text evidence="14">The sequence shown here is derived from an EMBL/GenBank/DDBJ whole genome shotgun (WGS) entry which is preliminary data.</text>
</comment>
<feature type="domain" description="HAMP" evidence="13">
    <location>
        <begin position="46"/>
        <end position="99"/>
    </location>
</feature>
<comment type="catalytic activity">
    <reaction evidence="1">
        <text>ATP + protein L-histidine = ADP + protein N-phospho-L-histidine.</text>
        <dbReference type="EC" id="2.7.13.3"/>
    </reaction>
</comment>
<dbReference type="AlphaFoldDB" id="A0A9D1UPU4"/>
<dbReference type="SMART" id="SM00387">
    <property type="entry name" value="HATPase_c"/>
    <property type="match status" value="1"/>
</dbReference>
<evidence type="ECO:0000256" key="11">
    <source>
        <dbReference type="SAM" id="Phobius"/>
    </source>
</evidence>
<dbReference type="Gene3D" id="1.10.287.130">
    <property type="match status" value="1"/>
</dbReference>
<dbReference type="InterPro" id="IPR003661">
    <property type="entry name" value="HisK_dim/P_dom"/>
</dbReference>
<organism evidence="14 15">
    <name type="scientific">Candidatus Flavonifractor merdipullorum</name>
    <dbReference type="NCBI Taxonomy" id="2838590"/>
    <lineage>
        <taxon>Bacteria</taxon>
        <taxon>Bacillati</taxon>
        <taxon>Bacillota</taxon>
        <taxon>Clostridia</taxon>
        <taxon>Eubacteriales</taxon>
        <taxon>Oscillospiraceae</taxon>
        <taxon>Flavonifractor</taxon>
    </lineage>
</organism>
<dbReference type="GO" id="GO:0000155">
    <property type="term" value="F:phosphorelay sensor kinase activity"/>
    <property type="evidence" value="ECO:0007669"/>
    <property type="project" value="InterPro"/>
</dbReference>
<dbReference type="InterPro" id="IPR036097">
    <property type="entry name" value="HisK_dim/P_sf"/>
</dbReference>
<evidence type="ECO:0000259" key="13">
    <source>
        <dbReference type="PROSITE" id="PS50885"/>
    </source>
</evidence>
<evidence type="ECO:0000256" key="10">
    <source>
        <dbReference type="ARBA" id="ARBA00023136"/>
    </source>
</evidence>
<dbReference type="PROSITE" id="PS50885">
    <property type="entry name" value="HAMP"/>
    <property type="match status" value="1"/>
</dbReference>
<dbReference type="Pfam" id="PF02518">
    <property type="entry name" value="HATPase_c"/>
    <property type="match status" value="1"/>
</dbReference>
<dbReference type="InterPro" id="IPR003660">
    <property type="entry name" value="HAMP_dom"/>
</dbReference>
<dbReference type="SMART" id="SM00388">
    <property type="entry name" value="HisKA"/>
    <property type="match status" value="1"/>
</dbReference>
<dbReference type="CDD" id="cd00082">
    <property type="entry name" value="HisKA"/>
    <property type="match status" value="1"/>
</dbReference>
<keyword evidence="5" id="KW-0808">Transferase</keyword>
<sequence length="323" mass="35366">MPIQPAYPPGTADAAIMAREAFRSSSLGVTILIVISGCLLIYWLTGRSLRPLRRLDQQIRSRTAADLQTPLSVPDSGDEVASLTTSFNTMSHNLYEAFEQQRRFSQSAAHELRTPLAVLKTKVELFRKKGCFGPSDTLEFLDVTERQIDRLSALVADLLELTNMDAVPCNESVSLSPLLQGVAEELFPLAVQKEVHISVDVPCCTVIGSRALLERAFFNLLENAIKYNRPQGGVEIRAVCRKSQVDVSISDQGSGIPHDLREEIFEPFFRVDKSRSRQMGGAGLGLSLVRSVVALHHGRIRVEDAPGGGSLFVVSLPLAHTSS</sequence>
<evidence type="ECO:0000256" key="6">
    <source>
        <dbReference type="ARBA" id="ARBA00022692"/>
    </source>
</evidence>
<comment type="subcellular location">
    <subcellularLocation>
        <location evidence="2">Membrane</location>
        <topology evidence="2">Multi-pass membrane protein</topology>
    </subcellularLocation>
</comment>
<dbReference type="InterPro" id="IPR050428">
    <property type="entry name" value="TCS_sensor_his_kinase"/>
</dbReference>
<keyword evidence="7 14" id="KW-0418">Kinase</keyword>
<dbReference type="Gene3D" id="6.10.340.10">
    <property type="match status" value="1"/>
</dbReference>
<evidence type="ECO:0000256" key="2">
    <source>
        <dbReference type="ARBA" id="ARBA00004141"/>
    </source>
</evidence>
<evidence type="ECO:0000256" key="9">
    <source>
        <dbReference type="ARBA" id="ARBA00023012"/>
    </source>
</evidence>
<dbReference type="Proteomes" id="UP000824192">
    <property type="component" value="Unassembled WGS sequence"/>
</dbReference>
<dbReference type="FunFam" id="3.30.565.10:FF:000006">
    <property type="entry name" value="Sensor histidine kinase WalK"/>
    <property type="match status" value="1"/>
</dbReference>
<dbReference type="InterPro" id="IPR036890">
    <property type="entry name" value="HATPase_C_sf"/>
</dbReference>
<dbReference type="CDD" id="cd06225">
    <property type="entry name" value="HAMP"/>
    <property type="match status" value="1"/>
</dbReference>
<feature type="transmembrane region" description="Helical" evidence="11">
    <location>
        <begin position="27"/>
        <end position="45"/>
    </location>
</feature>
<proteinExistence type="predicted"/>
<accession>A0A9D1UPU4</accession>
<evidence type="ECO:0000256" key="3">
    <source>
        <dbReference type="ARBA" id="ARBA00012438"/>
    </source>
</evidence>
<dbReference type="Pfam" id="PF00512">
    <property type="entry name" value="HisKA"/>
    <property type="match status" value="1"/>
</dbReference>
<dbReference type="EC" id="2.7.13.3" evidence="3"/>
<dbReference type="GO" id="GO:0005886">
    <property type="term" value="C:plasma membrane"/>
    <property type="evidence" value="ECO:0007669"/>
    <property type="project" value="TreeGrafter"/>
</dbReference>